<accession>A0AA38IQW2</accession>
<name>A0AA38IQW2_9CUCU</name>
<proteinExistence type="predicted"/>
<dbReference type="Proteomes" id="UP001168821">
    <property type="component" value="Unassembled WGS sequence"/>
</dbReference>
<protein>
    <submittedName>
        <fullName evidence="1">Uncharacterized protein</fullName>
    </submittedName>
</protein>
<sequence length="107" mass="11413">MFTGVRGRHCRPPPNGPILAATKPFVRGAFLQIGCARTRDCANSDNGIAPIIFNSYSVLMYCIILPGADCSNPRSLISFPSPPALSLPDPAANYRELLNSDPALIAV</sequence>
<reference evidence="1" key="1">
    <citation type="journal article" date="2023" name="G3 (Bethesda)">
        <title>Whole genome assemblies of Zophobas morio and Tenebrio molitor.</title>
        <authorList>
            <person name="Kaur S."/>
            <person name="Stinson S.A."/>
            <person name="diCenzo G.C."/>
        </authorList>
    </citation>
    <scope>NUCLEOTIDE SEQUENCE</scope>
    <source>
        <strain evidence="1">QUZm001</strain>
    </source>
</reference>
<evidence type="ECO:0000313" key="1">
    <source>
        <dbReference type="EMBL" id="KAJ3658331.1"/>
    </source>
</evidence>
<keyword evidence="2" id="KW-1185">Reference proteome</keyword>
<dbReference type="AlphaFoldDB" id="A0AA38IQW2"/>
<gene>
    <name evidence="1" type="ORF">Zmor_010076</name>
</gene>
<comment type="caution">
    <text evidence="1">The sequence shown here is derived from an EMBL/GenBank/DDBJ whole genome shotgun (WGS) entry which is preliminary data.</text>
</comment>
<evidence type="ECO:0000313" key="2">
    <source>
        <dbReference type="Proteomes" id="UP001168821"/>
    </source>
</evidence>
<organism evidence="1 2">
    <name type="scientific">Zophobas morio</name>
    <dbReference type="NCBI Taxonomy" id="2755281"/>
    <lineage>
        <taxon>Eukaryota</taxon>
        <taxon>Metazoa</taxon>
        <taxon>Ecdysozoa</taxon>
        <taxon>Arthropoda</taxon>
        <taxon>Hexapoda</taxon>
        <taxon>Insecta</taxon>
        <taxon>Pterygota</taxon>
        <taxon>Neoptera</taxon>
        <taxon>Endopterygota</taxon>
        <taxon>Coleoptera</taxon>
        <taxon>Polyphaga</taxon>
        <taxon>Cucujiformia</taxon>
        <taxon>Tenebrionidae</taxon>
        <taxon>Zophobas</taxon>
    </lineage>
</organism>
<dbReference type="EMBL" id="JALNTZ010000003">
    <property type="protein sequence ID" value="KAJ3658331.1"/>
    <property type="molecule type" value="Genomic_DNA"/>
</dbReference>